<keyword evidence="1" id="KW-0812">Transmembrane</keyword>
<dbReference type="Gene3D" id="2.10.109.10">
    <property type="entry name" value="Umud Fragment, subunit A"/>
    <property type="match status" value="1"/>
</dbReference>
<gene>
    <name evidence="3" type="primary">spsB</name>
    <name evidence="3" type="ORF">NCTC10723_00023</name>
</gene>
<protein>
    <recommendedName>
        <fullName evidence="1">Signal peptidase I</fullName>
        <ecNumber evidence="1">3.4.21.89</ecNumber>
    </recommendedName>
</protein>
<dbReference type="Pfam" id="PF10502">
    <property type="entry name" value="Peptidase_S26"/>
    <property type="match status" value="1"/>
</dbReference>
<keyword evidence="1" id="KW-0472">Membrane</keyword>
<comment type="catalytic activity">
    <reaction evidence="1">
        <text>Cleavage of hydrophobic, N-terminal signal or leader sequences from secreted and periplasmic proteins.</text>
        <dbReference type="EC" id="3.4.21.89"/>
    </reaction>
</comment>
<organism evidence="3 4">
    <name type="scientific">Fusobacterium necrogenes</name>
    <dbReference type="NCBI Taxonomy" id="858"/>
    <lineage>
        <taxon>Bacteria</taxon>
        <taxon>Fusobacteriati</taxon>
        <taxon>Fusobacteriota</taxon>
        <taxon>Fusobacteriia</taxon>
        <taxon>Fusobacteriales</taxon>
        <taxon>Fusobacteriaceae</taxon>
        <taxon>Fusobacterium</taxon>
    </lineage>
</organism>
<keyword evidence="1 3" id="KW-0378">Hydrolase</keyword>
<dbReference type="SUPFAM" id="SSF51306">
    <property type="entry name" value="LexA/Signal peptidase"/>
    <property type="match status" value="1"/>
</dbReference>
<reference evidence="3 4" key="1">
    <citation type="submission" date="2018-06" db="EMBL/GenBank/DDBJ databases">
        <authorList>
            <consortium name="Pathogen Informatics"/>
            <person name="Doyle S."/>
        </authorList>
    </citation>
    <scope>NUCLEOTIDE SEQUENCE [LARGE SCALE GENOMIC DNA]</scope>
    <source>
        <strain evidence="3 4">NCTC10723</strain>
    </source>
</reference>
<dbReference type="Proteomes" id="UP000255328">
    <property type="component" value="Unassembled WGS sequence"/>
</dbReference>
<feature type="domain" description="Peptidase S26" evidence="2">
    <location>
        <begin position="8"/>
        <end position="166"/>
    </location>
</feature>
<dbReference type="GO" id="GO:0009003">
    <property type="term" value="F:signal peptidase activity"/>
    <property type="evidence" value="ECO:0007669"/>
    <property type="project" value="UniProtKB-EC"/>
</dbReference>
<dbReference type="AlphaFoldDB" id="A0A377GNS7"/>
<dbReference type="EMBL" id="UGGU01000001">
    <property type="protein sequence ID" value="STO26870.1"/>
    <property type="molecule type" value="Genomic_DNA"/>
</dbReference>
<accession>A0A377GNS7</accession>
<name>A0A377GNS7_9FUSO</name>
<feature type="transmembrane region" description="Helical" evidence="1">
    <location>
        <begin position="12"/>
        <end position="29"/>
    </location>
</feature>
<dbReference type="InterPro" id="IPR000223">
    <property type="entry name" value="Pept_S26A_signal_pept_1"/>
</dbReference>
<dbReference type="RefSeq" id="WP_172606919.1">
    <property type="nucleotide sequence ID" value="NZ_UGGU01000001.1"/>
</dbReference>
<sequence length="178" mass="20999">MIIRNKLKKFIKILVITLGIVYTVKLYIYNNYCINITPSIPKGIYKLQDIKNLERNKIVYIEIPDNAKKIIWEREYLPQHINYLVKYIKGIPGDSIQVKNNNLYINGEFKGNIKKYDLQGKKLNSELPIDYVLKENEYILLGSDNNSYDSRYFGIIKKDKILKEASKINFSYVTRVKH</sequence>
<keyword evidence="1" id="KW-1133">Transmembrane helix</keyword>
<dbReference type="InterPro" id="IPR019533">
    <property type="entry name" value="Peptidase_S26"/>
</dbReference>
<evidence type="ECO:0000259" key="2">
    <source>
        <dbReference type="Pfam" id="PF10502"/>
    </source>
</evidence>
<evidence type="ECO:0000256" key="1">
    <source>
        <dbReference type="RuleBase" id="RU362042"/>
    </source>
</evidence>
<dbReference type="NCBIfam" id="TIGR02227">
    <property type="entry name" value="sigpep_I_bact"/>
    <property type="match status" value="1"/>
</dbReference>
<dbReference type="EC" id="3.4.21.89" evidence="1"/>
<dbReference type="GO" id="GO:0006465">
    <property type="term" value="P:signal peptide processing"/>
    <property type="evidence" value="ECO:0007669"/>
    <property type="project" value="InterPro"/>
</dbReference>
<dbReference type="GO" id="GO:0016020">
    <property type="term" value="C:membrane"/>
    <property type="evidence" value="ECO:0007669"/>
    <property type="project" value="UniProtKB-SubCell"/>
</dbReference>
<keyword evidence="4" id="KW-1185">Reference proteome</keyword>
<evidence type="ECO:0000313" key="3">
    <source>
        <dbReference type="EMBL" id="STO26870.1"/>
    </source>
</evidence>
<proteinExistence type="inferred from homology"/>
<comment type="similarity">
    <text evidence="1">Belongs to the peptidase S26 family.</text>
</comment>
<evidence type="ECO:0000313" key="4">
    <source>
        <dbReference type="Proteomes" id="UP000255328"/>
    </source>
</evidence>
<dbReference type="GO" id="GO:0004252">
    <property type="term" value="F:serine-type endopeptidase activity"/>
    <property type="evidence" value="ECO:0007669"/>
    <property type="project" value="InterPro"/>
</dbReference>
<comment type="subcellular location">
    <subcellularLocation>
        <location evidence="1">Membrane</location>
        <topology evidence="1">Single-pass type II membrane protein</topology>
    </subcellularLocation>
</comment>
<dbReference type="InterPro" id="IPR036286">
    <property type="entry name" value="LexA/Signal_pep-like_sf"/>
</dbReference>
<keyword evidence="1" id="KW-0645">Protease</keyword>